<evidence type="ECO:0000256" key="1">
    <source>
        <dbReference type="SAM" id="Phobius"/>
    </source>
</evidence>
<sequence length="185" mass="19672">MFVRPDVAGGVEVLPWPAAAAVGLGLLNALGWYDIAQARLRTGESLHPTQDQRVTDALLAGRREPLWGGARELKAQVWPVQFATWFGSELAPHGQAAALLFPQVTADGAPQLTEAPRTLAEADFMAGKTEDRYPDIFGLTGGVNPGGPSEVRATVAERLNRLPRHGVLLGHDVPANAELLSKVTG</sequence>
<reference evidence="3" key="1">
    <citation type="submission" date="2023-07" db="EMBL/GenBank/DDBJ databases">
        <title>30 novel species of actinomycetes from the DSMZ collection.</title>
        <authorList>
            <person name="Nouioui I."/>
        </authorList>
    </citation>
    <scope>NUCLEOTIDE SEQUENCE [LARGE SCALE GENOMIC DNA]</scope>
    <source>
        <strain evidence="3">DSM 44938</strain>
    </source>
</reference>
<keyword evidence="1" id="KW-1133">Transmembrane helix</keyword>
<dbReference type="EMBL" id="JAVREL010000002">
    <property type="protein sequence ID" value="MDT0341810.1"/>
    <property type="molecule type" value="Genomic_DNA"/>
</dbReference>
<name>A0ABU2MJN0_9ACTN</name>
<dbReference type="RefSeq" id="WP_311702954.1">
    <property type="nucleotide sequence ID" value="NZ_JAVREL010000002.1"/>
</dbReference>
<keyword evidence="1" id="KW-0472">Membrane</keyword>
<feature type="transmembrane region" description="Helical" evidence="1">
    <location>
        <begin position="14"/>
        <end position="33"/>
    </location>
</feature>
<evidence type="ECO:0000313" key="3">
    <source>
        <dbReference type="Proteomes" id="UP001183246"/>
    </source>
</evidence>
<organism evidence="2 3">
    <name type="scientific">Streptomyces litchfieldiae</name>
    <dbReference type="NCBI Taxonomy" id="3075543"/>
    <lineage>
        <taxon>Bacteria</taxon>
        <taxon>Bacillati</taxon>
        <taxon>Actinomycetota</taxon>
        <taxon>Actinomycetes</taxon>
        <taxon>Kitasatosporales</taxon>
        <taxon>Streptomycetaceae</taxon>
        <taxon>Streptomyces</taxon>
    </lineage>
</organism>
<keyword evidence="3" id="KW-1185">Reference proteome</keyword>
<dbReference type="Proteomes" id="UP001183246">
    <property type="component" value="Unassembled WGS sequence"/>
</dbReference>
<protein>
    <submittedName>
        <fullName evidence="2">Uncharacterized protein</fullName>
    </submittedName>
</protein>
<keyword evidence="1" id="KW-0812">Transmembrane</keyword>
<proteinExistence type="predicted"/>
<comment type="caution">
    <text evidence="2">The sequence shown here is derived from an EMBL/GenBank/DDBJ whole genome shotgun (WGS) entry which is preliminary data.</text>
</comment>
<accession>A0ABU2MJN0</accession>
<evidence type="ECO:0000313" key="2">
    <source>
        <dbReference type="EMBL" id="MDT0341810.1"/>
    </source>
</evidence>
<gene>
    <name evidence="2" type="ORF">RM590_04020</name>
</gene>